<comment type="similarity">
    <text evidence="2 7">Belongs to the glycosyltransferase 3 family.</text>
</comment>
<evidence type="ECO:0000256" key="3">
    <source>
        <dbReference type="ARBA" id="ARBA00022676"/>
    </source>
</evidence>
<dbReference type="Gene3D" id="3.40.50.2000">
    <property type="entry name" value="Glycogen Phosphorylase B"/>
    <property type="match status" value="1"/>
</dbReference>
<dbReference type="PANTHER" id="PTHR10176">
    <property type="entry name" value="GLYCOGEN SYNTHASE"/>
    <property type="match status" value="1"/>
</dbReference>
<evidence type="ECO:0000256" key="1">
    <source>
        <dbReference type="ARBA" id="ARBA00004964"/>
    </source>
</evidence>
<dbReference type="PANTHER" id="PTHR10176:SF3">
    <property type="entry name" value="GLYCOGEN [STARCH] SYNTHASE"/>
    <property type="match status" value="1"/>
</dbReference>
<evidence type="ECO:0000256" key="6">
    <source>
        <dbReference type="ARBA" id="ARBA00047345"/>
    </source>
</evidence>
<keyword evidence="5 7" id="KW-0320">Glycogen biosynthesis</keyword>
<dbReference type="Pfam" id="PF05693">
    <property type="entry name" value="Glycogen_syn"/>
    <property type="match status" value="1"/>
</dbReference>
<dbReference type="Proteomes" id="UP000683000">
    <property type="component" value="Unassembled WGS sequence"/>
</dbReference>
<comment type="function">
    <text evidence="7">Transfers the glycosyl residue from UDP-Glc to the non-reducing end of alpha-1,4-glucan.</text>
</comment>
<dbReference type="OrthoDB" id="6335297at2759"/>
<name>A0A8I2YKF8_9AGAM</name>
<evidence type="ECO:0000256" key="5">
    <source>
        <dbReference type="ARBA" id="ARBA00023056"/>
    </source>
</evidence>
<reference evidence="8" key="1">
    <citation type="submission" date="2021-03" db="EMBL/GenBank/DDBJ databases">
        <title>Evolutionary innovations through gain and loss of genes in the ectomycorrhizal Boletales.</title>
        <authorList>
            <person name="Wu G."/>
            <person name="Miyauchi S."/>
            <person name="Morin E."/>
            <person name="Yang Z.-L."/>
            <person name="Xu J."/>
            <person name="Martin F.M."/>
        </authorList>
    </citation>
    <scope>NUCLEOTIDE SEQUENCE</scope>
    <source>
        <strain evidence="8">BR01</strain>
    </source>
</reference>
<dbReference type="UniPathway" id="UPA00164"/>
<gene>
    <name evidence="8" type="ORF">JVT61DRAFT_4257</name>
</gene>
<comment type="pathway">
    <text evidence="1 7">Glycan biosynthesis; glycogen biosynthesis.</text>
</comment>
<dbReference type="EMBL" id="JAGFBS010000018">
    <property type="protein sequence ID" value="KAG6374244.1"/>
    <property type="molecule type" value="Genomic_DNA"/>
</dbReference>
<organism evidence="8 9">
    <name type="scientific">Boletus reticuloceps</name>
    <dbReference type="NCBI Taxonomy" id="495285"/>
    <lineage>
        <taxon>Eukaryota</taxon>
        <taxon>Fungi</taxon>
        <taxon>Dikarya</taxon>
        <taxon>Basidiomycota</taxon>
        <taxon>Agaricomycotina</taxon>
        <taxon>Agaricomycetes</taxon>
        <taxon>Agaricomycetidae</taxon>
        <taxon>Boletales</taxon>
        <taxon>Boletineae</taxon>
        <taxon>Boletaceae</taxon>
        <taxon>Boletoideae</taxon>
        <taxon>Boletus</taxon>
    </lineage>
</organism>
<evidence type="ECO:0000256" key="2">
    <source>
        <dbReference type="ARBA" id="ARBA00010686"/>
    </source>
</evidence>
<evidence type="ECO:0000313" key="9">
    <source>
        <dbReference type="Proteomes" id="UP000683000"/>
    </source>
</evidence>
<dbReference type="EC" id="2.4.1.11" evidence="7"/>
<proteinExistence type="inferred from homology"/>
<comment type="caution">
    <text evidence="8">The sequence shown here is derived from an EMBL/GenBank/DDBJ whole genome shotgun (WGS) entry which is preliminary data.</text>
</comment>
<dbReference type="GO" id="GO:0004373">
    <property type="term" value="F:alpha-1,4-glucan glucosyltransferase (UDP-glucose donor) activity"/>
    <property type="evidence" value="ECO:0007669"/>
    <property type="project" value="UniProtKB-EC"/>
</dbReference>
<sequence length="128" mass="14644">MPSPPHDTETNDTIIFGYLIAWFLGEVLQQLHKAVITHFHEWQAGVAILLCRKRYIDVTTVFTTHVTLLGRYLCAGNVNFYNNLQYFDKAGKRGIYHCYCIECAAAHCSDVFTMVSRNVCTMDNNHPL</sequence>
<keyword evidence="3 7" id="KW-0328">Glycosyltransferase</keyword>
<dbReference type="SUPFAM" id="SSF53756">
    <property type="entry name" value="UDP-Glycosyltransferase/glycogen phosphorylase"/>
    <property type="match status" value="1"/>
</dbReference>
<dbReference type="GO" id="GO:0005737">
    <property type="term" value="C:cytoplasm"/>
    <property type="evidence" value="ECO:0007669"/>
    <property type="project" value="TreeGrafter"/>
</dbReference>
<evidence type="ECO:0000256" key="7">
    <source>
        <dbReference type="RuleBase" id="RU363104"/>
    </source>
</evidence>
<comment type="catalytic activity">
    <reaction evidence="6">
        <text>[(1-&gt;4)-alpha-D-glucosyl](n) + UDP-alpha-D-glucose = [(1-&gt;4)-alpha-D-glucosyl](n+1) + UDP + H(+)</text>
        <dbReference type="Rhea" id="RHEA:18549"/>
        <dbReference type="Rhea" id="RHEA-COMP:9584"/>
        <dbReference type="Rhea" id="RHEA-COMP:9587"/>
        <dbReference type="ChEBI" id="CHEBI:15378"/>
        <dbReference type="ChEBI" id="CHEBI:15444"/>
        <dbReference type="ChEBI" id="CHEBI:58223"/>
        <dbReference type="ChEBI" id="CHEBI:58885"/>
        <dbReference type="EC" id="2.4.1.11"/>
    </reaction>
    <physiologicalReaction direction="left-to-right" evidence="6">
        <dbReference type="Rhea" id="RHEA:18550"/>
    </physiologicalReaction>
</comment>
<accession>A0A8I2YKF8</accession>
<keyword evidence="9" id="KW-1185">Reference proteome</keyword>
<dbReference type="AlphaFoldDB" id="A0A8I2YKF8"/>
<evidence type="ECO:0000313" key="8">
    <source>
        <dbReference type="EMBL" id="KAG6374244.1"/>
    </source>
</evidence>
<dbReference type="InterPro" id="IPR008631">
    <property type="entry name" value="Glycogen_synth"/>
</dbReference>
<protein>
    <recommendedName>
        <fullName evidence="7">Glycogen [starch] synthase</fullName>
        <ecNumber evidence="7">2.4.1.11</ecNumber>
    </recommendedName>
</protein>
<evidence type="ECO:0000256" key="4">
    <source>
        <dbReference type="ARBA" id="ARBA00022679"/>
    </source>
</evidence>
<keyword evidence="4 7" id="KW-0808">Transferase</keyword>
<dbReference type="GO" id="GO:0005978">
    <property type="term" value="P:glycogen biosynthetic process"/>
    <property type="evidence" value="ECO:0007669"/>
    <property type="project" value="UniProtKB-UniPathway"/>
</dbReference>